<dbReference type="InterPro" id="IPR006612">
    <property type="entry name" value="THAP_Znf"/>
</dbReference>
<comment type="caution">
    <text evidence="7">The sequence shown here is derived from an EMBL/GenBank/DDBJ whole genome shotgun (WGS) entry which is preliminary data.</text>
</comment>
<proteinExistence type="predicted"/>
<evidence type="ECO:0000256" key="2">
    <source>
        <dbReference type="ARBA" id="ARBA00022771"/>
    </source>
</evidence>
<feature type="domain" description="THAP-type" evidence="6">
    <location>
        <begin position="5"/>
        <end position="86"/>
    </location>
</feature>
<keyword evidence="2 5" id="KW-0863">Zinc-finger</keyword>
<dbReference type="PROSITE" id="PS50950">
    <property type="entry name" value="ZF_THAP"/>
    <property type="match status" value="1"/>
</dbReference>
<dbReference type="GO" id="GO:0043565">
    <property type="term" value="F:sequence-specific DNA binding"/>
    <property type="evidence" value="ECO:0007669"/>
    <property type="project" value="InterPro"/>
</dbReference>
<dbReference type="PANTHER" id="PTHR46600">
    <property type="entry name" value="THAP DOMAIN-CONTAINING"/>
    <property type="match status" value="1"/>
</dbReference>
<dbReference type="GO" id="GO:0008270">
    <property type="term" value="F:zinc ion binding"/>
    <property type="evidence" value="ECO:0007669"/>
    <property type="project" value="UniProtKB-KW"/>
</dbReference>
<evidence type="ECO:0000256" key="3">
    <source>
        <dbReference type="ARBA" id="ARBA00022833"/>
    </source>
</evidence>
<evidence type="ECO:0000313" key="7">
    <source>
        <dbReference type="EMBL" id="CAG5053237.1"/>
    </source>
</evidence>
<name>A0A8S3Y3H4_PARAO</name>
<dbReference type="OrthoDB" id="6912222at2759"/>
<evidence type="ECO:0000259" key="6">
    <source>
        <dbReference type="PROSITE" id="PS50950"/>
    </source>
</evidence>
<evidence type="ECO:0000256" key="1">
    <source>
        <dbReference type="ARBA" id="ARBA00022723"/>
    </source>
</evidence>
<keyword evidence="3" id="KW-0862">Zinc</keyword>
<organism evidence="7 8">
    <name type="scientific">Parnassius apollo</name>
    <name type="common">Apollo butterfly</name>
    <name type="synonym">Papilio apollo</name>
    <dbReference type="NCBI Taxonomy" id="110799"/>
    <lineage>
        <taxon>Eukaryota</taxon>
        <taxon>Metazoa</taxon>
        <taxon>Ecdysozoa</taxon>
        <taxon>Arthropoda</taxon>
        <taxon>Hexapoda</taxon>
        <taxon>Insecta</taxon>
        <taxon>Pterygota</taxon>
        <taxon>Neoptera</taxon>
        <taxon>Endopterygota</taxon>
        <taxon>Lepidoptera</taxon>
        <taxon>Glossata</taxon>
        <taxon>Ditrysia</taxon>
        <taxon>Papilionoidea</taxon>
        <taxon>Papilionidae</taxon>
        <taxon>Parnassiinae</taxon>
        <taxon>Parnassini</taxon>
        <taxon>Parnassius</taxon>
        <taxon>Parnassius</taxon>
    </lineage>
</organism>
<dbReference type="PANTHER" id="PTHR46600:SF11">
    <property type="entry name" value="THAP DOMAIN-CONTAINING PROTEIN 10"/>
    <property type="match status" value="1"/>
</dbReference>
<dbReference type="InterPro" id="IPR026516">
    <property type="entry name" value="THAP1/10"/>
</dbReference>
<accession>A0A8S3Y3H4</accession>
<dbReference type="EMBL" id="CAJQZP010001539">
    <property type="protein sequence ID" value="CAG5053237.1"/>
    <property type="molecule type" value="Genomic_DNA"/>
</dbReference>
<reference evidence="7" key="1">
    <citation type="submission" date="2021-04" db="EMBL/GenBank/DDBJ databases">
        <authorList>
            <person name="Tunstrom K."/>
        </authorList>
    </citation>
    <scope>NUCLEOTIDE SEQUENCE</scope>
</reference>
<keyword evidence="4 5" id="KW-0238">DNA-binding</keyword>
<keyword evidence="8" id="KW-1185">Reference proteome</keyword>
<protein>
    <submittedName>
        <fullName evidence="7">(apollo) hypothetical protein</fullName>
    </submittedName>
</protein>
<evidence type="ECO:0000256" key="5">
    <source>
        <dbReference type="PROSITE-ProRule" id="PRU00309"/>
    </source>
</evidence>
<sequence length="209" mass="24067">MSKAYKTYCTVFGCLNNNSSNPQLSFFKIPIEHEKRLQWLRLISREDLTNKVPSQHRVCEVHFKAEDVQMKTIRKSLKKNSLPCLHLPTLTKEDKQTQIDIMAENTACQTYISNILKNETQIDITTASSSSQTEMTNTSDNITQTAASLSANTPRKRKLISELLECKKRLKLYETEPTATKSQLDMFYKLCDRFLSKKLAVLVKEKIVR</sequence>
<dbReference type="AlphaFoldDB" id="A0A8S3Y3H4"/>
<gene>
    <name evidence="7" type="ORF">PAPOLLO_LOCUS25601</name>
</gene>
<dbReference type="SMART" id="SM00692">
    <property type="entry name" value="DM3"/>
    <property type="match status" value="1"/>
</dbReference>
<evidence type="ECO:0000256" key="4">
    <source>
        <dbReference type="ARBA" id="ARBA00023125"/>
    </source>
</evidence>
<evidence type="ECO:0000313" key="8">
    <source>
        <dbReference type="Proteomes" id="UP000691718"/>
    </source>
</evidence>
<dbReference type="Proteomes" id="UP000691718">
    <property type="component" value="Unassembled WGS sequence"/>
</dbReference>
<dbReference type="Pfam" id="PF05485">
    <property type="entry name" value="THAP"/>
    <property type="match status" value="1"/>
</dbReference>
<dbReference type="SMART" id="SM00980">
    <property type="entry name" value="THAP"/>
    <property type="match status" value="1"/>
</dbReference>
<keyword evidence="1" id="KW-0479">Metal-binding</keyword>